<dbReference type="InterPro" id="IPR006094">
    <property type="entry name" value="Oxid_FAD_bind_N"/>
</dbReference>
<dbReference type="Pfam" id="PF02873">
    <property type="entry name" value="MurB_C"/>
    <property type="match status" value="1"/>
</dbReference>
<keyword evidence="14 17" id="KW-0131">Cell cycle</keyword>
<proteinExistence type="inferred from homology"/>
<evidence type="ECO:0000256" key="16">
    <source>
        <dbReference type="ARBA" id="ARBA00048914"/>
    </source>
</evidence>
<protein>
    <recommendedName>
        <fullName evidence="17">UDP-N-acetylenolpyruvoylglucosamine reductase</fullName>
        <ecNumber evidence="17">1.3.1.98</ecNumber>
    </recommendedName>
    <alternativeName>
        <fullName evidence="17">UDP-N-acetylmuramate dehydrogenase</fullName>
    </alternativeName>
</protein>
<dbReference type="Pfam" id="PF01565">
    <property type="entry name" value="FAD_binding_4"/>
    <property type="match status" value="1"/>
</dbReference>
<dbReference type="GO" id="GO:0051301">
    <property type="term" value="P:cell division"/>
    <property type="evidence" value="ECO:0007669"/>
    <property type="project" value="UniProtKB-KW"/>
</dbReference>
<keyword evidence="6 17" id="KW-0963">Cytoplasm</keyword>
<dbReference type="InterPro" id="IPR016166">
    <property type="entry name" value="FAD-bd_PCMH"/>
</dbReference>
<evidence type="ECO:0000313" key="20">
    <source>
        <dbReference type="Proteomes" id="UP000440041"/>
    </source>
</evidence>
<evidence type="ECO:0000256" key="2">
    <source>
        <dbReference type="ARBA" id="ARBA00003921"/>
    </source>
</evidence>
<evidence type="ECO:0000256" key="7">
    <source>
        <dbReference type="ARBA" id="ARBA00022618"/>
    </source>
</evidence>
<comment type="caution">
    <text evidence="19">The sequence shown here is derived from an EMBL/GenBank/DDBJ whole genome shotgun (WGS) entry which is preliminary data.</text>
</comment>
<dbReference type="GO" id="GO:0005829">
    <property type="term" value="C:cytosol"/>
    <property type="evidence" value="ECO:0007669"/>
    <property type="project" value="TreeGrafter"/>
</dbReference>
<dbReference type="EC" id="1.3.1.98" evidence="17"/>
<evidence type="ECO:0000256" key="5">
    <source>
        <dbReference type="ARBA" id="ARBA00010485"/>
    </source>
</evidence>
<evidence type="ECO:0000256" key="15">
    <source>
        <dbReference type="ARBA" id="ARBA00023316"/>
    </source>
</evidence>
<keyword evidence="8 17" id="KW-0285">Flavoprotein</keyword>
<comment type="catalytic activity">
    <reaction evidence="16 17">
        <text>UDP-N-acetyl-alpha-D-muramate + NADP(+) = UDP-N-acetyl-3-O-(1-carboxyvinyl)-alpha-D-glucosamine + NADPH + H(+)</text>
        <dbReference type="Rhea" id="RHEA:12248"/>
        <dbReference type="ChEBI" id="CHEBI:15378"/>
        <dbReference type="ChEBI" id="CHEBI:57783"/>
        <dbReference type="ChEBI" id="CHEBI:58349"/>
        <dbReference type="ChEBI" id="CHEBI:68483"/>
        <dbReference type="ChEBI" id="CHEBI:70757"/>
        <dbReference type="EC" id="1.3.1.98"/>
    </reaction>
</comment>
<comment type="similarity">
    <text evidence="5 17">Belongs to the MurB family.</text>
</comment>
<dbReference type="InterPro" id="IPR036635">
    <property type="entry name" value="MurB_C_sf"/>
</dbReference>
<dbReference type="InterPro" id="IPR036318">
    <property type="entry name" value="FAD-bd_PCMH-like_sf"/>
</dbReference>
<dbReference type="PANTHER" id="PTHR21071:SF4">
    <property type="entry name" value="UDP-N-ACETYLENOLPYRUVOYLGLUCOSAMINE REDUCTASE"/>
    <property type="match status" value="1"/>
</dbReference>
<dbReference type="NCBIfam" id="NF010478">
    <property type="entry name" value="PRK13903.1"/>
    <property type="match status" value="1"/>
</dbReference>
<comment type="subcellular location">
    <subcellularLocation>
        <location evidence="3 17">Cytoplasm</location>
    </subcellularLocation>
</comment>
<name>A0A6A2VYK7_9BIFI</name>
<dbReference type="GO" id="GO:0009252">
    <property type="term" value="P:peptidoglycan biosynthetic process"/>
    <property type="evidence" value="ECO:0007669"/>
    <property type="project" value="UniProtKB-UniRule"/>
</dbReference>
<evidence type="ECO:0000256" key="9">
    <source>
        <dbReference type="ARBA" id="ARBA00022827"/>
    </source>
</evidence>
<evidence type="ECO:0000256" key="3">
    <source>
        <dbReference type="ARBA" id="ARBA00004496"/>
    </source>
</evidence>
<feature type="active site" evidence="17">
    <location>
        <position position="391"/>
    </location>
</feature>
<comment type="function">
    <text evidence="2 17">Cell wall formation.</text>
</comment>
<evidence type="ECO:0000256" key="6">
    <source>
        <dbReference type="ARBA" id="ARBA00022490"/>
    </source>
</evidence>
<comment type="cofactor">
    <cofactor evidence="1 17">
        <name>FAD</name>
        <dbReference type="ChEBI" id="CHEBI:57692"/>
    </cofactor>
</comment>
<keyword evidence="15 17" id="KW-0961">Cell wall biogenesis/degradation</keyword>
<dbReference type="EMBL" id="WBSO01000003">
    <property type="protein sequence ID" value="KAB8299643.1"/>
    <property type="molecule type" value="Genomic_DNA"/>
</dbReference>
<dbReference type="GO" id="GO:0071555">
    <property type="term" value="P:cell wall organization"/>
    <property type="evidence" value="ECO:0007669"/>
    <property type="project" value="UniProtKB-KW"/>
</dbReference>
<keyword evidence="20" id="KW-1185">Reference proteome</keyword>
<keyword evidence="7 17" id="KW-0132">Cell division</keyword>
<gene>
    <name evidence="17" type="primary">murB</name>
    <name evidence="19" type="ORF">DSM100238_0677</name>
</gene>
<reference evidence="19 20" key="1">
    <citation type="submission" date="2019-09" db="EMBL/GenBank/DDBJ databases">
        <title>Characterization of the phylogenetic diversity of two novel species belonging to the genus Bifidobacterium: Bifidobacterium cebidarum sp. nov. and Bifidobacterium leontopitheci sp. nov.</title>
        <authorList>
            <person name="Lugli G.A."/>
            <person name="Duranti S."/>
            <person name="Milani C."/>
            <person name="Turroni F."/>
            <person name="Ventura M."/>
        </authorList>
    </citation>
    <scope>NUCLEOTIDE SEQUENCE [LARGE SCALE GENOMIC DNA]</scope>
    <source>
        <strain evidence="19 20">DSM 100238</strain>
    </source>
</reference>
<feature type="active site" description="Proton donor" evidence="17">
    <location>
        <position position="290"/>
    </location>
</feature>
<dbReference type="GO" id="GO:0008360">
    <property type="term" value="P:regulation of cell shape"/>
    <property type="evidence" value="ECO:0007669"/>
    <property type="project" value="UniProtKB-KW"/>
</dbReference>
<evidence type="ECO:0000256" key="14">
    <source>
        <dbReference type="ARBA" id="ARBA00023306"/>
    </source>
</evidence>
<feature type="domain" description="FAD-binding PCMH-type" evidence="18">
    <location>
        <begin position="17"/>
        <end position="204"/>
    </location>
</feature>
<evidence type="ECO:0000256" key="10">
    <source>
        <dbReference type="ARBA" id="ARBA00022857"/>
    </source>
</evidence>
<evidence type="ECO:0000313" key="19">
    <source>
        <dbReference type="EMBL" id="KAB8299643.1"/>
    </source>
</evidence>
<dbReference type="PANTHER" id="PTHR21071">
    <property type="entry name" value="UDP-N-ACETYLENOLPYRUVOYLGLUCOSAMINE REDUCTASE"/>
    <property type="match status" value="1"/>
</dbReference>
<keyword evidence="11 17" id="KW-0133">Cell shape</keyword>
<organism evidence="19 20">
    <name type="scientific">Bifidobacterium apri</name>
    <dbReference type="NCBI Taxonomy" id="1769423"/>
    <lineage>
        <taxon>Bacteria</taxon>
        <taxon>Bacillati</taxon>
        <taxon>Actinomycetota</taxon>
        <taxon>Actinomycetes</taxon>
        <taxon>Bifidobacteriales</taxon>
        <taxon>Bifidobacteriaceae</taxon>
        <taxon>Bifidobacterium</taxon>
    </lineage>
</organism>
<evidence type="ECO:0000256" key="4">
    <source>
        <dbReference type="ARBA" id="ARBA00004752"/>
    </source>
</evidence>
<evidence type="ECO:0000256" key="12">
    <source>
        <dbReference type="ARBA" id="ARBA00022984"/>
    </source>
</evidence>
<dbReference type="SUPFAM" id="SSF56176">
    <property type="entry name" value="FAD-binding/transporter-associated domain-like"/>
    <property type="match status" value="1"/>
</dbReference>
<dbReference type="InterPro" id="IPR016167">
    <property type="entry name" value="FAD-bd_PCMH_sub1"/>
</dbReference>
<dbReference type="OrthoDB" id="9804753at2"/>
<keyword evidence="13 17" id="KW-0560">Oxidoreductase</keyword>
<feature type="active site" evidence="17">
    <location>
        <position position="167"/>
    </location>
</feature>
<accession>A0A6A2VYK7</accession>
<dbReference type="InterPro" id="IPR011601">
    <property type="entry name" value="MurB_C"/>
</dbReference>
<dbReference type="HAMAP" id="MF_00037">
    <property type="entry name" value="MurB"/>
    <property type="match status" value="1"/>
</dbReference>
<dbReference type="UniPathway" id="UPA00219"/>
<evidence type="ECO:0000256" key="1">
    <source>
        <dbReference type="ARBA" id="ARBA00001974"/>
    </source>
</evidence>
<dbReference type="RefSeq" id="WP_152355313.1">
    <property type="nucleotide sequence ID" value="NZ_JBHLXF010000010.1"/>
</dbReference>
<dbReference type="Gene3D" id="3.90.78.10">
    <property type="entry name" value="UDP-N-acetylenolpyruvoylglucosamine reductase, C-terminal domain"/>
    <property type="match status" value="1"/>
</dbReference>
<dbReference type="PROSITE" id="PS51387">
    <property type="entry name" value="FAD_PCMH"/>
    <property type="match status" value="1"/>
</dbReference>
<evidence type="ECO:0000256" key="13">
    <source>
        <dbReference type="ARBA" id="ARBA00023002"/>
    </source>
</evidence>
<dbReference type="GO" id="GO:0071949">
    <property type="term" value="F:FAD binding"/>
    <property type="evidence" value="ECO:0007669"/>
    <property type="project" value="InterPro"/>
</dbReference>
<evidence type="ECO:0000259" key="18">
    <source>
        <dbReference type="PROSITE" id="PS51387"/>
    </source>
</evidence>
<dbReference type="InterPro" id="IPR016169">
    <property type="entry name" value="FAD-bd_PCMH_sub2"/>
</dbReference>
<dbReference type="Proteomes" id="UP000440041">
    <property type="component" value="Unassembled WGS sequence"/>
</dbReference>
<evidence type="ECO:0000256" key="11">
    <source>
        <dbReference type="ARBA" id="ARBA00022960"/>
    </source>
</evidence>
<dbReference type="Gene3D" id="3.30.43.10">
    <property type="entry name" value="Uridine Diphospho-n-acetylenolpyruvylglucosamine Reductase, domain 2"/>
    <property type="match status" value="1"/>
</dbReference>
<keyword evidence="9 17" id="KW-0274">FAD</keyword>
<dbReference type="Gene3D" id="3.30.465.10">
    <property type="match status" value="1"/>
</dbReference>
<evidence type="ECO:0000256" key="17">
    <source>
        <dbReference type="HAMAP-Rule" id="MF_00037"/>
    </source>
</evidence>
<dbReference type="AlphaFoldDB" id="A0A6A2VYK7"/>
<dbReference type="SUPFAM" id="SSF56194">
    <property type="entry name" value="Uridine diphospho-N-Acetylenolpyruvylglucosamine reductase, MurB, C-terminal domain"/>
    <property type="match status" value="1"/>
</dbReference>
<comment type="pathway">
    <text evidence="4 17">Cell wall biogenesis; peptidoglycan biosynthesis.</text>
</comment>
<dbReference type="InterPro" id="IPR003170">
    <property type="entry name" value="MurB"/>
</dbReference>
<sequence length="399" mass="41825">MTTEHSTTTFADLTTIGVGGPIRTFLTPDTRAGIIDAVRQADAAGLPLSVIGGGSNLLVADDPFDGIVVRDARHDIRFGSPQADGTVSVTADAGCNWDDFVATSVAQGLEGVEGLSGIPGTVGASVVQNIGAYGQEVASSVTKVEAWDRETSSAVVLETQQLRFGYRMSALKASMYDAPARPSSRLFPTPRFVVLSVTFRMHRGAEGTVGYGQLGKALGVEVGDRMPVAAIREAVLHVRAAKGMLEDAHRYEIAAMAGAKRADTVKAALQAQRETTGSDGPDFNRHSCGSFFMNPILDDTQATMLPEDAPRFPAVLPSGAPGTKTSAAWLIDHAGFHKGYAVADGAPASLSTLHTLALTNRGSARAADIALLARTVRDGVERAFGVRLVPEPVLVGITW</sequence>
<keyword evidence="12 17" id="KW-0573">Peptidoglycan synthesis</keyword>
<evidence type="ECO:0000256" key="8">
    <source>
        <dbReference type="ARBA" id="ARBA00022630"/>
    </source>
</evidence>
<keyword evidence="10 17" id="KW-0521">NADP</keyword>
<dbReference type="GO" id="GO:0008762">
    <property type="term" value="F:UDP-N-acetylmuramate dehydrogenase activity"/>
    <property type="evidence" value="ECO:0007669"/>
    <property type="project" value="UniProtKB-UniRule"/>
</dbReference>